<comment type="subcellular location">
    <subcellularLocation>
        <location evidence="5 6">Cytoplasm</location>
    </subcellularLocation>
</comment>
<sequence length="527" mass="58473">MDFDIIRKLKAKRKEFADREGKELYRVFSNETLELTAAAYPKTKAELTLIKGWGPKKIAAYGDQILALFAGGASTSLPDEVLPLEVQGAREPGILSVAQFLDIVNLSLARMGSIKVRGELSDVSGNGMAFFDLKDAEGTDAIAKCFLGRWQYERFSHLLEAGLEVVITGRPSVYKSGSFRIVVESIEPVGEGALQKAFEALKKKLEAKGYFASSRKRALPKIIRTIGVITSETGAVINDFRRNIGEFGFRIELLDVRVEGDESEESIVSAIRWFNVHRPELDVLVLMRGGGGLESMRAFNSEGVAEAIVTSRLPLITGIGHEKDETIAGYVSDKNFSTPTAVANFIRQSRETMLERVEFAGSDLIMGFAELMAYKEDLLARVHEGLIRAFQNAMERYGFVLRRLAADLAGGLGQIFASFHMLERRFASEMHAYYQHIGDARHRVDRLSLQSLTAMLERQKRAEARLEVAEAALLPLSPTAILERGYSVVTDAVGKIIKYSRDVRVGELLQITLSKGKIDSRVEKIQE</sequence>
<evidence type="ECO:0000256" key="6">
    <source>
        <dbReference type="RuleBase" id="RU004355"/>
    </source>
</evidence>
<gene>
    <name evidence="5" type="primary">xseA</name>
    <name evidence="8" type="ORF">A2756_02270</name>
</gene>
<dbReference type="Pfam" id="PF00570">
    <property type="entry name" value="HRDC"/>
    <property type="match status" value="1"/>
</dbReference>
<dbReference type="EMBL" id="MHNL01000005">
    <property type="protein sequence ID" value="OGZ45711.1"/>
    <property type="molecule type" value="Genomic_DNA"/>
</dbReference>
<dbReference type="GO" id="GO:0006308">
    <property type="term" value="P:DNA catabolic process"/>
    <property type="evidence" value="ECO:0007669"/>
    <property type="project" value="UniProtKB-UniRule"/>
</dbReference>
<dbReference type="InterPro" id="IPR044876">
    <property type="entry name" value="HRDC_dom_sf"/>
</dbReference>
<dbReference type="InterPro" id="IPR010997">
    <property type="entry name" value="HRDC-like_sf"/>
</dbReference>
<dbReference type="GO" id="GO:0008855">
    <property type="term" value="F:exodeoxyribonuclease VII activity"/>
    <property type="evidence" value="ECO:0007669"/>
    <property type="project" value="UniProtKB-UniRule"/>
</dbReference>
<feature type="domain" description="HRDC" evidence="7">
    <location>
        <begin position="1"/>
        <end position="79"/>
    </location>
</feature>
<dbReference type="InterPro" id="IPR002121">
    <property type="entry name" value="HRDC_dom"/>
</dbReference>
<reference evidence="8 9" key="1">
    <citation type="journal article" date="2016" name="Nat. Commun.">
        <title>Thousands of microbial genomes shed light on interconnected biogeochemical processes in an aquifer system.</title>
        <authorList>
            <person name="Anantharaman K."/>
            <person name="Brown C.T."/>
            <person name="Hug L.A."/>
            <person name="Sharon I."/>
            <person name="Castelle C.J."/>
            <person name="Probst A.J."/>
            <person name="Thomas B.C."/>
            <person name="Singh A."/>
            <person name="Wilkins M.J."/>
            <person name="Karaoz U."/>
            <person name="Brodie E.L."/>
            <person name="Williams K.H."/>
            <person name="Hubbard S.S."/>
            <person name="Banfield J.F."/>
        </authorList>
    </citation>
    <scope>NUCLEOTIDE SEQUENCE [LARGE SCALE GENOMIC DNA]</scope>
</reference>
<dbReference type="Gene3D" id="1.10.150.80">
    <property type="entry name" value="HRDC domain"/>
    <property type="match status" value="1"/>
</dbReference>
<dbReference type="Pfam" id="PF02601">
    <property type="entry name" value="Exonuc_VII_L"/>
    <property type="match status" value="1"/>
</dbReference>
<dbReference type="Proteomes" id="UP000177785">
    <property type="component" value="Unassembled WGS sequence"/>
</dbReference>
<evidence type="ECO:0000313" key="9">
    <source>
        <dbReference type="Proteomes" id="UP000177785"/>
    </source>
</evidence>
<keyword evidence="4 5" id="KW-0269">Exonuclease</keyword>
<keyword evidence="1 5" id="KW-0963">Cytoplasm</keyword>
<evidence type="ECO:0000256" key="3">
    <source>
        <dbReference type="ARBA" id="ARBA00022801"/>
    </source>
</evidence>
<evidence type="ECO:0000259" key="7">
    <source>
        <dbReference type="PROSITE" id="PS50967"/>
    </source>
</evidence>
<dbReference type="NCBIfam" id="TIGR00237">
    <property type="entry name" value="xseA"/>
    <property type="match status" value="1"/>
</dbReference>
<organism evidence="8 9">
    <name type="scientific">Candidatus Ryanbacteria bacterium RIFCSPHIGHO2_01_FULL_48_27</name>
    <dbReference type="NCBI Taxonomy" id="1802115"/>
    <lineage>
        <taxon>Bacteria</taxon>
        <taxon>Candidatus Ryaniibacteriota</taxon>
    </lineage>
</organism>
<dbReference type="GO" id="GO:0003676">
    <property type="term" value="F:nucleic acid binding"/>
    <property type="evidence" value="ECO:0007669"/>
    <property type="project" value="InterPro"/>
</dbReference>
<evidence type="ECO:0000256" key="4">
    <source>
        <dbReference type="ARBA" id="ARBA00022839"/>
    </source>
</evidence>
<dbReference type="GO" id="GO:0009318">
    <property type="term" value="C:exodeoxyribonuclease VII complex"/>
    <property type="evidence" value="ECO:0007669"/>
    <property type="project" value="UniProtKB-UniRule"/>
</dbReference>
<proteinExistence type="inferred from homology"/>
<dbReference type="InterPro" id="IPR003753">
    <property type="entry name" value="Exonuc_VII_L"/>
</dbReference>
<dbReference type="InterPro" id="IPR025824">
    <property type="entry name" value="OB-fold_nuc-bd_dom"/>
</dbReference>
<comment type="catalytic activity">
    <reaction evidence="5 6">
        <text>Exonucleolytic cleavage in either 5'- to 3'- or 3'- to 5'-direction to yield nucleoside 5'-phosphates.</text>
        <dbReference type="EC" id="3.1.11.6"/>
    </reaction>
</comment>
<dbReference type="InterPro" id="IPR020579">
    <property type="entry name" value="Exonuc_VII_lsu_C"/>
</dbReference>
<comment type="similarity">
    <text evidence="5 6">Belongs to the XseA family.</text>
</comment>
<accession>A0A1G2G723</accession>
<comment type="caution">
    <text evidence="8">The sequence shown here is derived from an EMBL/GenBank/DDBJ whole genome shotgun (WGS) entry which is preliminary data.</text>
</comment>
<dbReference type="PANTHER" id="PTHR30008">
    <property type="entry name" value="EXODEOXYRIBONUCLEASE 7 LARGE SUBUNIT"/>
    <property type="match status" value="1"/>
</dbReference>
<evidence type="ECO:0000256" key="1">
    <source>
        <dbReference type="ARBA" id="ARBA00022490"/>
    </source>
</evidence>
<comment type="function">
    <text evidence="5">Bidirectionally degrades single-stranded DNA into large acid-insoluble oligonucleotides, which are then degraded further into small acid-soluble oligonucleotides.</text>
</comment>
<keyword evidence="2 5" id="KW-0540">Nuclease</keyword>
<dbReference type="CDD" id="cd04489">
    <property type="entry name" value="ExoVII_LU_OBF"/>
    <property type="match status" value="1"/>
</dbReference>
<dbReference type="SUPFAM" id="SSF47819">
    <property type="entry name" value="HRDC-like"/>
    <property type="match status" value="1"/>
</dbReference>
<keyword evidence="3 5" id="KW-0378">Hydrolase</keyword>
<dbReference type="STRING" id="1802115.A2756_02270"/>
<evidence type="ECO:0000256" key="2">
    <source>
        <dbReference type="ARBA" id="ARBA00022722"/>
    </source>
</evidence>
<dbReference type="HAMAP" id="MF_00378">
    <property type="entry name" value="Exonuc_7_L"/>
    <property type="match status" value="1"/>
</dbReference>
<dbReference type="GO" id="GO:0005737">
    <property type="term" value="C:cytoplasm"/>
    <property type="evidence" value="ECO:0007669"/>
    <property type="project" value="UniProtKB-SubCell"/>
</dbReference>
<dbReference type="GO" id="GO:0000166">
    <property type="term" value="F:nucleotide binding"/>
    <property type="evidence" value="ECO:0007669"/>
    <property type="project" value="InterPro"/>
</dbReference>
<comment type="subunit">
    <text evidence="5">Heterooligomer composed of large and small subunits.</text>
</comment>
<dbReference type="EC" id="3.1.11.6" evidence="5"/>
<protein>
    <recommendedName>
        <fullName evidence="5">Exodeoxyribonuclease 7 large subunit</fullName>
        <ecNumber evidence="5">3.1.11.6</ecNumber>
    </recommendedName>
    <alternativeName>
        <fullName evidence="5">Exodeoxyribonuclease VII large subunit</fullName>
        <shortName evidence="5">Exonuclease VII large subunit</shortName>
    </alternativeName>
</protein>
<evidence type="ECO:0000256" key="5">
    <source>
        <dbReference type="HAMAP-Rule" id="MF_00378"/>
    </source>
</evidence>
<dbReference type="Pfam" id="PF13742">
    <property type="entry name" value="tRNA_anti_2"/>
    <property type="match status" value="1"/>
</dbReference>
<dbReference type="AlphaFoldDB" id="A0A1G2G723"/>
<dbReference type="PROSITE" id="PS50967">
    <property type="entry name" value="HRDC"/>
    <property type="match status" value="1"/>
</dbReference>
<evidence type="ECO:0000313" key="8">
    <source>
        <dbReference type="EMBL" id="OGZ45711.1"/>
    </source>
</evidence>
<name>A0A1G2G723_9BACT</name>
<dbReference type="PANTHER" id="PTHR30008:SF0">
    <property type="entry name" value="EXODEOXYRIBONUCLEASE 7 LARGE SUBUNIT"/>
    <property type="match status" value="1"/>
</dbReference>